<keyword evidence="1" id="KW-1133">Transmembrane helix</keyword>
<protein>
    <submittedName>
        <fullName evidence="2">GTP-binding protein</fullName>
    </submittedName>
</protein>
<reference evidence="2 3" key="1">
    <citation type="submission" date="2023-09" db="EMBL/GenBank/DDBJ databases">
        <authorList>
            <person name="Rey-Velasco X."/>
        </authorList>
    </citation>
    <scope>NUCLEOTIDE SEQUENCE [LARGE SCALE GENOMIC DNA]</scope>
    <source>
        <strain evidence="2 3">F388</strain>
    </source>
</reference>
<evidence type="ECO:0000256" key="1">
    <source>
        <dbReference type="SAM" id="Phobius"/>
    </source>
</evidence>
<feature type="transmembrane region" description="Helical" evidence="1">
    <location>
        <begin position="118"/>
        <end position="138"/>
    </location>
</feature>
<accession>A0ABU3AB91</accession>
<organism evidence="2 3">
    <name type="scientific">Croceitalea rosinachiae</name>
    <dbReference type="NCBI Taxonomy" id="3075596"/>
    <lineage>
        <taxon>Bacteria</taxon>
        <taxon>Pseudomonadati</taxon>
        <taxon>Bacteroidota</taxon>
        <taxon>Flavobacteriia</taxon>
        <taxon>Flavobacteriales</taxon>
        <taxon>Flavobacteriaceae</taxon>
        <taxon>Croceitalea</taxon>
    </lineage>
</organism>
<comment type="caution">
    <text evidence="2">The sequence shown here is derived from an EMBL/GenBank/DDBJ whole genome shotgun (WGS) entry which is preliminary data.</text>
</comment>
<sequence>MSDLGNEIVLRPRFEISLVTEIEKLMAFFDQQTQNPFVIKRIDEHIYIRFRQEETTFWSPQLHIELTSFEKGITKIQGLFGPNPTLWTFFMFLHFGVGTLFVIIGVFAYSKYSLGQDITVWIVIMILLTLLWFVLYAFGRLGKSKGKAQMKQLKVYFDQLVSDFEKSKKGTI</sequence>
<name>A0ABU3AB91_9FLAO</name>
<proteinExistence type="predicted"/>
<gene>
    <name evidence="2" type="ORF">RM706_07215</name>
</gene>
<keyword evidence="1" id="KW-0812">Transmembrane</keyword>
<keyword evidence="3" id="KW-1185">Reference proteome</keyword>
<evidence type="ECO:0000313" key="3">
    <source>
        <dbReference type="Proteomes" id="UP001255246"/>
    </source>
</evidence>
<feature type="transmembrane region" description="Helical" evidence="1">
    <location>
        <begin position="86"/>
        <end position="112"/>
    </location>
</feature>
<keyword evidence="1" id="KW-0472">Membrane</keyword>
<dbReference type="RefSeq" id="WP_311350355.1">
    <property type="nucleotide sequence ID" value="NZ_JAVRHR010000001.1"/>
</dbReference>
<evidence type="ECO:0000313" key="2">
    <source>
        <dbReference type="EMBL" id="MDT0606812.1"/>
    </source>
</evidence>
<dbReference type="Proteomes" id="UP001255246">
    <property type="component" value="Unassembled WGS sequence"/>
</dbReference>
<dbReference type="EMBL" id="JAVRHR010000001">
    <property type="protein sequence ID" value="MDT0606812.1"/>
    <property type="molecule type" value="Genomic_DNA"/>
</dbReference>